<accession>A0A9D1TJ84</accession>
<proteinExistence type="predicted"/>
<name>A0A9D1TJ84_9FIRM</name>
<evidence type="ECO:0000313" key="1">
    <source>
        <dbReference type="EMBL" id="HIV63091.1"/>
    </source>
</evidence>
<comment type="caution">
    <text evidence="1">The sequence shown here is derived from an EMBL/GenBank/DDBJ whole genome shotgun (WGS) entry which is preliminary data.</text>
</comment>
<dbReference type="AlphaFoldDB" id="A0A9D1TJ84"/>
<dbReference type="EMBL" id="DXIE01000057">
    <property type="protein sequence ID" value="HIV63091.1"/>
    <property type="molecule type" value="Genomic_DNA"/>
</dbReference>
<reference evidence="1" key="2">
    <citation type="submission" date="2021-04" db="EMBL/GenBank/DDBJ databases">
        <authorList>
            <person name="Gilroy R."/>
        </authorList>
    </citation>
    <scope>NUCLEOTIDE SEQUENCE</scope>
    <source>
        <strain evidence="1">CHK193-4272</strain>
    </source>
</reference>
<organism evidence="1 2">
    <name type="scientific">Candidatus Butyricicoccus avistercoris</name>
    <dbReference type="NCBI Taxonomy" id="2838518"/>
    <lineage>
        <taxon>Bacteria</taxon>
        <taxon>Bacillati</taxon>
        <taxon>Bacillota</taxon>
        <taxon>Clostridia</taxon>
        <taxon>Eubacteriales</taxon>
        <taxon>Butyricicoccaceae</taxon>
        <taxon>Butyricicoccus</taxon>
    </lineage>
</organism>
<evidence type="ECO:0008006" key="3">
    <source>
        <dbReference type="Google" id="ProtNLM"/>
    </source>
</evidence>
<sequence>MANFLSNMISLGIEGILAYSSTKKKAKNNKNILERLISGDEEVPIDEFLSMYDLRIYNFDSKRDDIKFMKNFDFEGVYIIHNCSRNIYHVGRSKKVLIKIDRTFRGYENQAIYDDWKKEHEFKVKIVKFDSNAFDDITLLEKELRKKYGVYL</sequence>
<protein>
    <recommendedName>
        <fullName evidence="3">GIY-YIG domain-containing protein</fullName>
    </recommendedName>
</protein>
<evidence type="ECO:0000313" key="2">
    <source>
        <dbReference type="Proteomes" id="UP000886808"/>
    </source>
</evidence>
<gene>
    <name evidence="1" type="ORF">H9746_09700</name>
</gene>
<dbReference type="Proteomes" id="UP000886808">
    <property type="component" value="Unassembled WGS sequence"/>
</dbReference>
<reference evidence="1" key="1">
    <citation type="journal article" date="2021" name="PeerJ">
        <title>Extensive microbial diversity within the chicken gut microbiome revealed by metagenomics and culture.</title>
        <authorList>
            <person name="Gilroy R."/>
            <person name="Ravi A."/>
            <person name="Getino M."/>
            <person name="Pursley I."/>
            <person name="Horton D.L."/>
            <person name="Alikhan N.F."/>
            <person name="Baker D."/>
            <person name="Gharbi K."/>
            <person name="Hall N."/>
            <person name="Watson M."/>
            <person name="Adriaenssens E.M."/>
            <person name="Foster-Nyarko E."/>
            <person name="Jarju S."/>
            <person name="Secka A."/>
            <person name="Antonio M."/>
            <person name="Oren A."/>
            <person name="Chaudhuri R.R."/>
            <person name="La Ragione R."/>
            <person name="Hildebrand F."/>
            <person name="Pallen M.J."/>
        </authorList>
    </citation>
    <scope>NUCLEOTIDE SEQUENCE</scope>
    <source>
        <strain evidence="1">CHK193-4272</strain>
    </source>
</reference>